<gene>
    <name evidence="1" type="ORF">HINF_LOCUS18398</name>
</gene>
<dbReference type="EMBL" id="CAXDID020000047">
    <property type="protein sequence ID" value="CAL6003430.1"/>
    <property type="molecule type" value="Genomic_DNA"/>
</dbReference>
<comment type="caution">
    <text evidence="1">The sequence shown here is derived from an EMBL/GenBank/DDBJ whole genome shotgun (WGS) entry which is preliminary data.</text>
</comment>
<reference evidence="1 2" key="1">
    <citation type="submission" date="2024-07" db="EMBL/GenBank/DDBJ databases">
        <authorList>
            <person name="Akdeniz Z."/>
        </authorList>
    </citation>
    <scope>NUCLEOTIDE SEQUENCE [LARGE SCALE GENOMIC DNA]</scope>
</reference>
<accession>A0ABP1HW16</accession>
<keyword evidence="2" id="KW-1185">Reference proteome</keyword>
<name>A0ABP1HW16_9EUKA</name>
<sequence length="341" mass="39868">MRHIQNQLLSFQYRFLSSQITKSEQESLKQHEVLDLDYIYTYYRQNAGNMKQSQNIAVLIQKNYLENFKDMSLFEKSTNVMCILKPYLTETLLSSQFITQAFVNTSIFIDLLNADKLIQVLNFFTIFNDFFSSAQSNALRIIIIKILKRSSETSLSADCLLALILLKLIQQNLQQHQLEFLTQIQSEELARQVACNCSFFINSELCAQVLWEINIRFNIMDIVNEALTNSKALSYIISTLQELSKLFVQYGYEFKFSNKLTELVETQLTFKLQSDQDYTFVETIFKQQKLNASIYIVSQVMSGAQIKKNIRELAFYIISQYECRTQNEFEFYGFCLDVLSE</sequence>
<proteinExistence type="predicted"/>
<protein>
    <submittedName>
        <fullName evidence="1">Hypothetical_protein</fullName>
    </submittedName>
</protein>
<evidence type="ECO:0000313" key="1">
    <source>
        <dbReference type="EMBL" id="CAL6003430.1"/>
    </source>
</evidence>
<dbReference type="Proteomes" id="UP001642409">
    <property type="component" value="Unassembled WGS sequence"/>
</dbReference>
<organism evidence="1 2">
    <name type="scientific">Hexamita inflata</name>
    <dbReference type="NCBI Taxonomy" id="28002"/>
    <lineage>
        <taxon>Eukaryota</taxon>
        <taxon>Metamonada</taxon>
        <taxon>Diplomonadida</taxon>
        <taxon>Hexamitidae</taxon>
        <taxon>Hexamitinae</taxon>
        <taxon>Hexamita</taxon>
    </lineage>
</organism>
<evidence type="ECO:0000313" key="2">
    <source>
        <dbReference type="Proteomes" id="UP001642409"/>
    </source>
</evidence>